<dbReference type="GO" id="GO:0016757">
    <property type="term" value="F:glycosyltransferase activity"/>
    <property type="evidence" value="ECO:0007669"/>
    <property type="project" value="InterPro"/>
</dbReference>
<reference evidence="2" key="1">
    <citation type="journal article" date="2018" name="Front. Microbiol.">
        <title>Establishment of a Molecular Serotyping Scheme and a Multiplexed Luminex-Based Array for Enterobacter aerogenes.</title>
        <authorList>
            <person name="Guo X."/>
            <person name="Wang M."/>
            <person name="Wang L."/>
            <person name="Wang Y."/>
            <person name="Chen T."/>
            <person name="Wu P."/>
            <person name="Chen M."/>
            <person name="Liu B."/>
            <person name="Feng L."/>
        </authorList>
    </citation>
    <scope>NUCLEOTIDE SEQUENCE</scope>
    <source>
        <strain evidence="2">170_EAER</strain>
    </source>
</reference>
<dbReference type="GO" id="GO:1901135">
    <property type="term" value="P:carbohydrate derivative metabolic process"/>
    <property type="evidence" value="ECO:0007669"/>
    <property type="project" value="UniProtKB-ARBA"/>
</dbReference>
<keyword evidence="2" id="KW-0808">Transferase</keyword>
<dbReference type="Pfam" id="PF00534">
    <property type="entry name" value="Glycos_transf_1"/>
    <property type="match status" value="1"/>
</dbReference>
<name>A0A346NTC6_KLEAE</name>
<dbReference type="SUPFAM" id="SSF53756">
    <property type="entry name" value="UDP-Glycosyltransferase/glycogen phosphorylase"/>
    <property type="match status" value="1"/>
</dbReference>
<dbReference type="PANTHER" id="PTHR12526">
    <property type="entry name" value="GLYCOSYLTRANSFERASE"/>
    <property type="match status" value="1"/>
</dbReference>
<sequence length="373" mass="41998">MEIKMEEIKVLYVDTCLDVAGGQRSLIALLVNMSERINFSVLIDETNKKYEQELLKAGISNERIIKVKTCTVGGRALGGVKLFTTVLQEASRFHIVHCNTFYDGLFAMPAARLRGKRTIFRARCGIELSNHGIIDNVIYQFSTKILANSDYVKSTFSRVSKDLSKVISLYNPLDMKFKRDIAICNASPKGDLDRNYVIAVIGAITEVKNQMEVLRAFSKLKDASLKLKFIGEPRSTEKDKQYYNELLKYAEDNNLASQVIFTGFVSDVREKLNDVDLVCVPSDREPLGRVIFESQLYGIPVLASDSGGNSELIENGVTGYLYSLGDIDELAMKLLVAKENNYKLAINAQEFVLQRFSPERTYLEELNLYSSIK</sequence>
<evidence type="ECO:0000259" key="1">
    <source>
        <dbReference type="Pfam" id="PF00534"/>
    </source>
</evidence>
<dbReference type="AlphaFoldDB" id="A0A346NTC6"/>
<dbReference type="Gene3D" id="3.40.50.2000">
    <property type="entry name" value="Glycogen Phosphorylase B"/>
    <property type="match status" value="2"/>
</dbReference>
<proteinExistence type="predicted"/>
<evidence type="ECO:0000313" key="2">
    <source>
        <dbReference type="EMBL" id="AXR70519.1"/>
    </source>
</evidence>
<accession>A0A346NTC6</accession>
<organism evidence="2">
    <name type="scientific">Klebsiella aerogenes</name>
    <name type="common">Enterobacter aerogenes</name>
    <dbReference type="NCBI Taxonomy" id="548"/>
    <lineage>
        <taxon>Bacteria</taxon>
        <taxon>Pseudomonadati</taxon>
        <taxon>Pseudomonadota</taxon>
        <taxon>Gammaproteobacteria</taxon>
        <taxon>Enterobacterales</taxon>
        <taxon>Enterobacteriaceae</taxon>
        <taxon>Klebsiella/Raoultella group</taxon>
        <taxon>Klebsiella</taxon>
    </lineage>
</organism>
<feature type="domain" description="Glycosyl transferase family 1" evidence="1">
    <location>
        <begin position="193"/>
        <end position="341"/>
    </location>
</feature>
<dbReference type="InterPro" id="IPR001296">
    <property type="entry name" value="Glyco_trans_1"/>
</dbReference>
<dbReference type="CDD" id="cd03811">
    <property type="entry name" value="GT4_GT28_WabH-like"/>
    <property type="match status" value="1"/>
</dbReference>
<protein>
    <submittedName>
        <fullName evidence="2">Glycosyl transferase</fullName>
    </submittedName>
</protein>
<dbReference type="EMBL" id="MF687361">
    <property type="protein sequence ID" value="AXR70519.1"/>
    <property type="molecule type" value="Genomic_DNA"/>
</dbReference>